<sequence length="411" mass="45844">MWLVMWSGMEGRRPAVVLPTSTVIVQPSPFCNIDCDYCYLPARLDRTRMSMESVRSIVQFLFGVTEFAPVVDVAWHAGEPLVVPRSFYRAAFAEFARLSDRGVRCVHQFQTNGTLITEAWCEFMREHTMLIGLSIDGPAELHDRHRKDRYGRGTFNRAMAGAKLLAKSGIEFSVTSVLTVDSLMRPDLVCDWIEECGITSIGFNVEEIEGAHLTSTLAGDDATALYRQFFSTLYEFTKTHPEVRIREIVDSRNLLLRPTSCSFVNGENALGSILNFDVNGRVSTFSPELLSIAPTSRYRSFTWAHVTEDDFSTFVERVTGSAFYEDLAVGVAACARECEYFGVCGGGAPGNKFSELGTVTGTETMTCRLRVKTLMDVMAGVLEREGEQSHRHIRGRAPSRQQRVAEPHGRG</sequence>
<evidence type="ECO:0000259" key="6">
    <source>
        <dbReference type="PROSITE" id="PS51918"/>
    </source>
</evidence>
<dbReference type="RefSeq" id="WP_201826995.1">
    <property type="nucleotide sequence ID" value="NZ_JAERRH010000030.1"/>
</dbReference>
<dbReference type="InterPro" id="IPR013785">
    <property type="entry name" value="Aldolase_TIM"/>
</dbReference>
<comment type="caution">
    <text evidence="7">The sequence shown here is derived from an EMBL/GenBank/DDBJ whole genome shotgun (WGS) entry which is preliminary data.</text>
</comment>
<evidence type="ECO:0000256" key="2">
    <source>
        <dbReference type="ARBA" id="ARBA00022723"/>
    </source>
</evidence>
<keyword evidence="1" id="KW-0949">S-adenosyl-L-methionine</keyword>
<keyword evidence="4" id="KW-0411">Iron-sulfur</keyword>
<dbReference type="PANTHER" id="PTHR43273:SF8">
    <property type="entry name" value="RADICAL SAM DOMAIN PROTEIN"/>
    <property type="match status" value="1"/>
</dbReference>
<evidence type="ECO:0000256" key="4">
    <source>
        <dbReference type="ARBA" id="ARBA00023014"/>
    </source>
</evidence>
<dbReference type="SFLD" id="SFLDG01386">
    <property type="entry name" value="main_SPASM_domain-containing"/>
    <property type="match status" value="1"/>
</dbReference>
<keyword evidence="3" id="KW-0408">Iron</keyword>
<proteinExistence type="predicted"/>
<evidence type="ECO:0000256" key="5">
    <source>
        <dbReference type="SAM" id="MobiDB-lite"/>
    </source>
</evidence>
<dbReference type="InterPro" id="IPR058240">
    <property type="entry name" value="rSAM_sf"/>
</dbReference>
<gene>
    <name evidence="7" type="primary">grrM</name>
    <name evidence="7" type="ORF">JK361_37465</name>
</gene>
<evidence type="ECO:0000313" key="7">
    <source>
        <dbReference type="EMBL" id="MBL1110181.1"/>
    </source>
</evidence>
<protein>
    <submittedName>
        <fullName evidence="7">GRRM system radical SAM/SPASM domain protein</fullName>
    </submittedName>
</protein>
<dbReference type="EMBL" id="JAERRH010000030">
    <property type="protein sequence ID" value="MBL1110181.1"/>
    <property type="molecule type" value="Genomic_DNA"/>
</dbReference>
<organism evidence="7 8">
    <name type="scientific">Streptomyces musisoli</name>
    <dbReference type="NCBI Taxonomy" id="2802280"/>
    <lineage>
        <taxon>Bacteria</taxon>
        <taxon>Bacillati</taxon>
        <taxon>Actinomycetota</taxon>
        <taxon>Actinomycetes</taxon>
        <taxon>Kitasatosporales</taxon>
        <taxon>Streptomycetaceae</taxon>
        <taxon>Streptomyces</taxon>
    </lineage>
</organism>
<dbReference type="SUPFAM" id="SSF102114">
    <property type="entry name" value="Radical SAM enzymes"/>
    <property type="match status" value="1"/>
</dbReference>
<dbReference type="SFLD" id="SFLDG01067">
    <property type="entry name" value="SPASM/twitch_domain_containing"/>
    <property type="match status" value="1"/>
</dbReference>
<reference evidence="7 8" key="1">
    <citation type="submission" date="2021-01" db="EMBL/GenBank/DDBJ databases">
        <title>WGS of actinomycetes isolated from Thailand.</title>
        <authorList>
            <person name="Thawai C."/>
        </authorList>
    </citation>
    <scope>NUCLEOTIDE SEQUENCE [LARGE SCALE GENOMIC DNA]</scope>
    <source>
        <strain evidence="7 8">CH5-8</strain>
    </source>
</reference>
<dbReference type="Gene3D" id="3.20.20.70">
    <property type="entry name" value="Aldolase class I"/>
    <property type="match status" value="1"/>
</dbReference>
<dbReference type="Pfam" id="PF04055">
    <property type="entry name" value="Radical_SAM"/>
    <property type="match status" value="1"/>
</dbReference>
<feature type="domain" description="Radical SAM core" evidence="6">
    <location>
        <begin position="17"/>
        <end position="246"/>
    </location>
</feature>
<dbReference type="Proteomes" id="UP000621386">
    <property type="component" value="Unassembled WGS sequence"/>
</dbReference>
<dbReference type="PANTHER" id="PTHR43273">
    <property type="entry name" value="ANAEROBIC SULFATASE-MATURATING ENZYME HOMOLOG ASLB-RELATED"/>
    <property type="match status" value="1"/>
</dbReference>
<dbReference type="NCBIfam" id="TIGR04261">
    <property type="entry name" value="rSAM_GlyRichRpt"/>
    <property type="match status" value="1"/>
</dbReference>
<dbReference type="SFLD" id="SFLDG01072">
    <property type="entry name" value="dehydrogenase_like"/>
    <property type="match status" value="1"/>
</dbReference>
<evidence type="ECO:0000256" key="1">
    <source>
        <dbReference type="ARBA" id="ARBA00022691"/>
    </source>
</evidence>
<accession>A0ABS1PCS2</accession>
<dbReference type="InterPro" id="IPR007197">
    <property type="entry name" value="rSAM"/>
</dbReference>
<name>A0ABS1PCS2_9ACTN</name>
<keyword evidence="2" id="KW-0479">Metal-binding</keyword>
<feature type="region of interest" description="Disordered" evidence="5">
    <location>
        <begin position="385"/>
        <end position="411"/>
    </location>
</feature>
<dbReference type="SFLD" id="SFLDS00029">
    <property type="entry name" value="Radical_SAM"/>
    <property type="match status" value="1"/>
</dbReference>
<dbReference type="InterPro" id="IPR023867">
    <property type="entry name" value="Sulphatase_maturase_rSAM"/>
</dbReference>
<evidence type="ECO:0000313" key="8">
    <source>
        <dbReference type="Proteomes" id="UP000621386"/>
    </source>
</evidence>
<keyword evidence="8" id="KW-1185">Reference proteome</keyword>
<dbReference type="InterPro" id="IPR026357">
    <property type="entry name" value="rSAM_SPASM_GrrM_OscB"/>
</dbReference>
<evidence type="ECO:0000256" key="3">
    <source>
        <dbReference type="ARBA" id="ARBA00023004"/>
    </source>
</evidence>
<dbReference type="CDD" id="cd01335">
    <property type="entry name" value="Radical_SAM"/>
    <property type="match status" value="1"/>
</dbReference>
<dbReference type="PROSITE" id="PS51918">
    <property type="entry name" value="RADICAL_SAM"/>
    <property type="match status" value="1"/>
</dbReference>